<evidence type="ECO:0000313" key="2">
    <source>
        <dbReference type="EMBL" id="AMN47343.1"/>
    </source>
</evidence>
<dbReference type="AlphaFoldDB" id="A0A127FA95"/>
<gene>
    <name evidence="2" type="ORF">ACG33_09590</name>
</gene>
<sequence>MTASGNIKPERSLEDLLAYAEIMERAAANRYAELADIMTVHNNPEVSELFRKMAAIEWLHVNNVNELSRELTTPVDAVQAGGGDRLRGAEIPDSEDMHYLHTPHHALKLAQKYEQNALDFYRQLAESAKSDELRAAALRLAAEEESHLRELDSWLLQYPEPEPGWDKDFDPPNAID</sequence>
<dbReference type="Pfam" id="PF02915">
    <property type="entry name" value="Rubrerythrin"/>
    <property type="match status" value="1"/>
</dbReference>
<feature type="domain" description="Rubrerythrin diiron-binding" evidence="1">
    <location>
        <begin position="15"/>
        <end position="76"/>
    </location>
</feature>
<dbReference type="InterPro" id="IPR009078">
    <property type="entry name" value="Ferritin-like_SF"/>
</dbReference>
<dbReference type="GO" id="GO:0046872">
    <property type="term" value="F:metal ion binding"/>
    <property type="evidence" value="ECO:0007669"/>
    <property type="project" value="InterPro"/>
</dbReference>
<dbReference type="CDD" id="cd01045">
    <property type="entry name" value="Ferritin_like_AB"/>
    <property type="match status" value="1"/>
</dbReference>
<dbReference type="GO" id="GO:0016491">
    <property type="term" value="F:oxidoreductase activity"/>
    <property type="evidence" value="ECO:0007669"/>
    <property type="project" value="InterPro"/>
</dbReference>
<evidence type="ECO:0000259" key="1">
    <source>
        <dbReference type="Pfam" id="PF02915"/>
    </source>
</evidence>
<dbReference type="STRING" id="465721.ACG33_09590"/>
<dbReference type="KEGG" id="sdf:ACG33_09590"/>
<proteinExistence type="predicted"/>
<accession>A0A127FA95</accession>
<keyword evidence="3" id="KW-1185">Reference proteome</keyword>
<dbReference type="EMBL" id="CP011971">
    <property type="protein sequence ID" value="AMN47343.1"/>
    <property type="molecule type" value="Genomic_DNA"/>
</dbReference>
<dbReference type="SUPFAM" id="SSF47240">
    <property type="entry name" value="Ferritin-like"/>
    <property type="match status" value="1"/>
</dbReference>
<protein>
    <recommendedName>
        <fullName evidence="1">Rubrerythrin diiron-binding domain-containing protein</fullName>
    </recommendedName>
</protein>
<name>A0A127FA95_STEDE</name>
<dbReference type="InterPro" id="IPR012347">
    <property type="entry name" value="Ferritin-like"/>
</dbReference>
<reference evidence="2 3" key="1">
    <citation type="submission" date="2015-06" db="EMBL/GenBank/DDBJ databases">
        <title>A Comprehensive Approach to Explore the Metabolic and Phylogenetic Diversity of Bacterial Steroid Degradation in the Environment: Testosterone as an Example.</title>
        <authorList>
            <person name="Yang F.-C."/>
            <person name="Chen Y.-L."/>
            <person name="Yu C.-P."/>
            <person name="Tang S.-L."/>
            <person name="Wang P.-H."/>
            <person name="Ismail W."/>
            <person name="Wang C.-H."/>
            <person name="Yang C.-Y."/>
            <person name="Chiang Y.-R."/>
        </authorList>
    </citation>
    <scope>NUCLEOTIDE SEQUENCE [LARGE SCALE GENOMIC DNA]</scope>
    <source>
        <strain evidence="2 3">DSM 18526</strain>
    </source>
</reference>
<dbReference type="InterPro" id="IPR003251">
    <property type="entry name" value="Rr_diiron-bd_dom"/>
</dbReference>
<evidence type="ECO:0000313" key="3">
    <source>
        <dbReference type="Proteomes" id="UP000070250"/>
    </source>
</evidence>
<dbReference type="OrthoDB" id="5765875at2"/>
<dbReference type="Gene3D" id="1.20.1260.10">
    <property type="match status" value="1"/>
</dbReference>
<dbReference type="Proteomes" id="UP000070250">
    <property type="component" value="Chromosome"/>
</dbReference>
<organism evidence="2 3">
    <name type="scientific">Steroidobacter denitrificans</name>
    <dbReference type="NCBI Taxonomy" id="465721"/>
    <lineage>
        <taxon>Bacteria</taxon>
        <taxon>Pseudomonadati</taxon>
        <taxon>Pseudomonadota</taxon>
        <taxon>Gammaproteobacteria</taxon>
        <taxon>Steroidobacterales</taxon>
        <taxon>Steroidobacteraceae</taxon>
        <taxon>Steroidobacter</taxon>
    </lineage>
</organism>